<name>G7KNS0_MEDTR</name>
<dbReference type="GO" id="GO:0000428">
    <property type="term" value="C:DNA-directed RNA polymerase complex"/>
    <property type="evidence" value="ECO:0007669"/>
    <property type="project" value="UniProtKB-KW"/>
</dbReference>
<dbReference type="SUPFAM" id="SSF64484">
    <property type="entry name" value="beta and beta-prime subunits of DNA dependent RNA-polymerase"/>
    <property type="match status" value="1"/>
</dbReference>
<comment type="similarity">
    <text evidence="1">Belongs to the RNA polymerase beta chain family.</text>
</comment>
<protein>
    <recommendedName>
        <fullName evidence="2">DNA-directed RNA polymerase</fullName>
        <ecNumber evidence="2">2.7.7.6</ecNumber>
    </recommendedName>
</protein>
<dbReference type="eggNOG" id="KOG0214">
    <property type="taxonomic scope" value="Eukaryota"/>
</dbReference>
<dbReference type="PaxDb" id="3880-AES75904"/>
<evidence type="ECO:0000313" key="10">
    <source>
        <dbReference type="EnsemblPlants" id="AES75904"/>
    </source>
</evidence>
<reference evidence="9 11" key="1">
    <citation type="journal article" date="2011" name="Nature">
        <title>The Medicago genome provides insight into the evolution of rhizobial symbioses.</title>
        <authorList>
            <person name="Young N.D."/>
            <person name="Debelle F."/>
            <person name="Oldroyd G.E."/>
            <person name="Geurts R."/>
            <person name="Cannon S.B."/>
            <person name="Udvardi M.K."/>
            <person name="Benedito V.A."/>
            <person name="Mayer K.F."/>
            <person name="Gouzy J."/>
            <person name="Schoof H."/>
            <person name="Van de Peer Y."/>
            <person name="Proost S."/>
            <person name="Cook D.R."/>
            <person name="Meyers B.C."/>
            <person name="Spannagl M."/>
            <person name="Cheung F."/>
            <person name="De Mita S."/>
            <person name="Krishnakumar V."/>
            <person name="Gundlach H."/>
            <person name="Zhou S."/>
            <person name="Mudge J."/>
            <person name="Bharti A.K."/>
            <person name="Murray J.D."/>
            <person name="Naoumkina M.A."/>
            <person name="Rosen B."/>
            <person name="Silverstein K.A."/>
            <person name="Tang H."/>
            <person name="Rombauts S."/>
            <person name="Zhao P.X."/>
            <person name="Zhou P."/>
            <person name="Barbe V."/>
            <person name="Bardou P."/>
            <person name="Bechner M."/>
            <person name="Bellec A."/>
            <person name="Berger A."/>
            <person name="Berges H."/>
            <person name="Bidwell S."/>
            <person name="Bisseling T."/>
            <person name="Choisne N."/>
            <person name="Couloux A."/>
            <person name="Denny R."/>
            <person name="Deshpande S."/>
            <person name="Dai X."/>
            <person name="Doyle J.J."/>
            <person name="Dudez A.M."/>
            <person name="Farmer A.D."/>
            <person name="Fouteau S."/>
            <person name="Franken C."/>
            <person name="Gibelin C."/>
            <person name="Gish J."/>
            <person name="Goldstein S."/>
            <person name="Gonzalez A.J."/>
            <person name="Green P.J."/>
            <person name="Hallab A."/>
            <person name="Hartog M."/>
            <person name="Hua A."/>
            <person name="Humphray S.J."/>
            <person name="Jeong D.H."/>
            <person name="Jing Y."/>
            <person name="Jocker A."/>
            <person name="Kenton S.M."/>
            <person name="Kim D.J."/>
            <person name="Klee K."/>
            <person name="Lai H."/>
            <person name="Lang C."/>
            <person name="Lin S."/>
            <person name="Macmil S.L."/>
            <person name="Magdelenat G."/>
            <person name="Matthews L."/>
            <person name="McCorrison J."/>
            <person name="Monaghan E.L."/>
            <person name="Mun J.H."/>
            <person name="Najar F.Z."/>
            <person name="Nicholson C."/>
            <person name="Noirot C."/>
            <person name="O'Bleness M."/>
            <person name="Paule C.R."/>
            <person name="Poulain J."/>
            <person name="Prion F."/>
            <person name="Qin B."/>
            <person name="Qu C."/>
            <person name="Retzel E.F."/>
            <person name="Riddle C."/>
            <person name="Sallet E."/>
            <person name="Samain S."/>
            <person name="Samson N."/>
            <person name="Sanders I."/>
            <person name="Saurat O."/>
            <person name="Scarpelli C."/>
            <person name="Schiex T."/>
            <person name="Segurens B."/>
            <person name="Severin A.J."/>
            <person name="Sherrier D.J."/>
            <person name="Shi R."/>
            <person name="Sims S."/>
            <person name="Singer S.R."/>
            <person name="Sinharoy S."/>
            <person name="Sterck L."/>
            <person name="Viollet A."/>
            <person name="Wang B.B."/>
            <person name="Wang K."/>
            <person name="Wang M."/>
            <person name="Wang X."/>
            <person name="Warfsmann J."/>
            <person name="Weissenbach J."/>
            <person name="White D.D."/>
            <person name="White J.D."/>
            <person name="Wiley G.B."/>
            <person name="Wincker P."/>
            <person name="Xing Y."/>
            <person name="Yang L."/>
            <person name="Yao Z."/>
            <person name="Ying F."/>
            <person name="Zhai J."/>
            <person name="Zhou L."/>
            <person name="Zuber A."/>
            <person name="Denarie J."/>
            <person name="Dixon R.A."/>
            <person name="May G.D."/>
            <person name="Schwartz D.C."/>
            <person name="Rogers J."/>
            <person name="Quetier F."/>
            <person name="Town C.D."/>
            <person name="Roe B.A."/>
        </authorList>
    </citation>
    <scope>NUCLEOTIDE SEQUENCE [LARGE SCALE GENOMIC DNA]</scope>
    <source>
        <strain evidence="9">A17</strain>
        <strain evidence="10 11">cv. Jemalong A17</strain>
    </source>
</reference>
<evidence type="ECO:0000256" key="4">
    <source>
        <dbReference type="ARBA" id="ARBA00022679"/>
    </source>
</evidence>
<dbReference type="GO" id="GO:0006351">
    <property type="term" value="P:DNA-templated transcription"/>
    <property type="evidence" value="ECO:0007669"/>
    <property type="project" value="InterPro"/>
</dbReference>
<accession>G7KNS0</accession>
<dbReference type="EC" id="2.7.7.6" evidence="2"/>
<sequence>MYQNGLKIIVLWIHQVDDKIHGRFSGHYALVTQQPLKGRVKQGGQLVGKMEVWALEGFGVAHILQEMLTYKSDHILKCVKKYSELRLLEEQYLNLWILPNSKEGSLIGLNQKFYSMIDQYKDQHLRVGSISPE</sequence>
<dbReference type="InterPro" id="IPR015712">
    <property type="entry name" value="DNA-dir_RNA_pol_su2"/>
</dbReference>
<dbReference type="PANTHER" id="PTHR20856">
    <property type="entry name" value="DNA-DIRECTED RNA POLYMERASE I SUBUNIT 2"/>
    <property type="match status" value="1"/>
</dbReference>
<proteinExistence type="inferred from homology"/>
<evidence type="ECO:0000259" key="7">
    <source>
        <dbReference type="Pfam" id="PF00562"/>
    </source>
</evidence>
<dbReference type="InterPro" id="IPR007120">
    <property type="entry name" value="DNA-dir_RNAP_su2_dom"/>
</dbReference>
<keyword evidence="5" id="KW-0548">Nucleotidyltransferase</keyword>
<dbReference type="EnsemblPlants" id="AES75904">
    <property type="protein sequence ID" value="AES75904"/>
    <property type="gene ID" value="MTR_6g061700"/>
</dbReference>
<keyword evidence="4" id="KW-0808">Transferase</keyword>
<keyword evidence="6" id="KW-0804">Transcription</keyword>
<accession>A0A0C3VX06</accession>
<reference evidence="9 11" key="2">
    <citation type="journal article" date="2014" name="BMC Genomics">
        <title>An improved genome release (version Mt4.0) for the model legume Medicago truncatula.</title>
        <authorList>
            <person name="Tang H."/>
            <person name="Krishnakumar V."/>
            <person name="Bidwell S."/>
            <person name="Rosen B."/>
            <person name="Chan A."/>
            <person name="Zhou S."/>
            <person name="Gentzbittel L."/>
            <person name="Childs K.L."/>
            <person name="Yandell M."/>
            <person name="Gundlach H."/>
            <person name="Mayer K.F."/>
            <person name="Schwartz D.C."/>
            <person name="Town C.D."/>
        </authorList>
    </citation>
    <scope>GENOME REANNOTATION</scope>
    <source>
        <strain evidence="10 11">cv. Jemalong A17</strain>
    </source>
</reference>
<keyword evidence="3 9" id="KW-0240">DNA-directed RNA polymerase</keyword>
<evidence type="ECO:0000259" key="8">
    <source>
        <dbReference type="Pfam" id="PF04560"/>
    </source>
</evidence>
<feature type="domain" description="RNA polymerase Rpb2" evidence="8">
    <location>
        <begin position="43"/>
        <end position="81"/>
    </location>
</feature>
<organism evidence="9 11">
    <name type="scientific">Medicago truncatula</name>
    <name type="common">Barrel medic</name>
    <name type="synonym">Medicago tribuloides</name>
    <dbReference type="NCBI Taxonomy" id="3880"/>
    <lineage>
        <taxon>Eukaryota</taxon>
        <taxon>Viridiplantae</taxon>
        <taxon>Streptophyta</taxon>
        <taxon>Embryophyta</taxon>
        <taxon>Tracheophyta</taxon>
        <taxon>Spermatophyta</taxon>
        <taxon>Magnoliopsida</taxon>
        <taxon>eudicotyledons</taxon>
        <taxon>Gunneridae</taxon>
        <taxon>Pentapetalae</taxon>
        <taxon>rosids</taxon>
        <taxon>fabids</taxon>
        <taxon>Fabales</taxon>
        <taxon>Fabaceae</taxon>
        <taxon>Papilionoideae</taxon>
        <taxon>50 kb inversion clade</taxon>
        <taxon>NPAAA clade</taxon>
        <taxon>Hologalegina</taxon>
        <taxon>IRL clade</taxon>
        <taxon>Trifolieae</taxon>
        <taxon>Medicago</taxon>
    </lineage>
</organism>
<dbReference type="STRING" id="3880.G7KNS0"/>
<dbReference type="InterPro" id="IPR007641">
    <property type="entry name" value="RNA_pol_Rpb2_7"/>
</dbReference>
<evidence type="ECO:0000313" key="11">
    <source>
        <dbReference type="Proteomes" id="UP000002051"/>
    </source>
</evidence>
<evidence type="ECO:0000256" key="2">
    <source>
        <dbReference type="ARBA" id="ARBA00012418"/>
    </source>
</evidence>
<keyword evidence="11" id="KW-1185">Reference proteome</keyword>
<feature type="domain" description="DNA-directed RNA polymerase subunit 2 hybrid-binding" evidence="7">
    <location>
        <begin position="14"/>
        <end position="40"/>
    </location>
</feature>
<evidence type="ECO:0000256" key="6">
    <source>
        <dbReference type="ARBA" id="ARBA00023163"/>
    </source>
</evidence>
<dbReference type="AlphaFoldDB" id="G7KNS0"/>
<dbReference type="GO" id="GO:0003677">
    <property type="term" value="F:DNA binding"/>
    <property type="evidence" value="ECO:0007669"/>
    <property type="project" value="InterPro"/>
</dbReference>
<evidence type="ECO:0000313" key="9">
    <source>
        <dbReference type="EMBL" id="AES75904.2"/>
    </source>
</evidence>
<evidence type="ECO:0000256" key="3">
    <source>
        <dbReference type="ARBA" id="ARBA00022478"/>
    </source>
</evidence>
<dbReference type="Gene3D" id="3.90.1800.10">
    <property type="entry name" value="RNA polymerase alpha subunit dimerisation domain"/>
    <property type="match status" value="1"/>
</dbReference>
<dbReference type="Pfam" id="PF04560">
    <property type="entry name" value="RNA_pol_Rpb2_7"/>
    <property type="match status" value="1"/>
</dbReference>
<dbReference type="Proteomes" id="UP000002051">
    <property type="component" value="Chromosome 6"/>
</dbReference>
<dbReference type="EMBL" id="CM001222">
    <property type="protein sequence ID" value="AES75904.2"/>
    <property type="molecule type" value="Genomic_DNA"/>
</dbReference>
<reference evidence="10" key="3">
    <citation type="submission" date="2015-04" db="UniProtKB">
        <authorList>
            <consortium name="EnsemblPlants"/>
        </authorList>
    </citation>
    <scope>IDENTIFICATION</scope>
    <source>
        <strain evidence="10">cv. Jemalong A17</strain>
    </source>
</reference>
<evidence type="ECO:0000256" key="5">
    <source>
        <dbReference type="ARBA" id="ARBA00022695"/>
    </source>
</evidence>
<evidence type="ECO:0000256" key="1">
    <source>
        <dbReference type="ARBA" id="ARBA00006835"/>
    </source>
</evidence>
<dbReference type="HOGENOM" id="CLU_1909809_0_0_1"/>
<dbReference type="GO" id="GO:0032549">
    <property type="term" value="F:ribonucleoside binding"/>
    <property type="evidence" value="ECO:0007669"/>
    <property type="project" value="InterPro"/>
</dbReference>
<gene>
    <name evidence="9" type="ordered locus">MTR_6g061700</name>
</gene>
<dbReference type="Pfam" id="PF00562">
    <property type="entry name" value="RNA_pol_Rpb2_6"/>
    <property type="match status" value="1"/>
</dbReference>
<dbReference type="GO" id="GO:0003899">
    <property type="term" value="F:DNA-directed RNA polymerase activity"/>
    <property type="evidence" value="ECO:0007669"/>
    <property type="project" value="UniProtKB-EC"/>
</dbReference>